<proteinExistence type="inferred from homology"/>
<gene>
    <name evidence="8" type="ORF">ABID12_004129</name>
</gene>
<keyword evidence="4" id="KW-0255">Endonuclease</keyword>
<keyword evidence="3" id="KW-0540">Nuclease</keyword>
<reference evidence="8 9" key="1">
    <citation type="submission" date="2024-06" db="EMBL/GenBank/DDBJ databases">
        <title>Genomic Encyclopedia of Type Strains, Phase IV (KMG-IV): sequencing the most valuable type-strain genomes for metagenomic binning, comparative biology and taxonomic classification.</title>
        <authorList>
            <person name="Goeker M."/>
        </authorList>
    </citation>
    <scope>NUCLEOTIDE SEQUENCE [LARGE SCALE GENOMIC DNA]</scope>
    <source>
        <strain evidence="8 9">DSM 28102</strain>
    </source>
</reference>
<dbReference type="Proteomes" id="UP001549164">
    <property type="component" value="Unassembled WGS sequence"/>
</dbReference>
<keyword evidence="5" id="KW-0378">Hydrolase</keyword>
<evidence type="ECO:0000256" key="7">
    <source>
        <dbReference type="ARBA" id="ARBA00023016"/>
    </source>
</evidence>
<name>A0ABV2IH81_9HYPH</name>
<evidence type="ECO:0000256" key="1">
    <source>
        <dbReference type="ARBA" id="ARBA00006620"/>
    </source>
</evidence>
<organism evidence="8 9">
    <name type="scientific">Martelella mangrovi</name>
    <dbReference type="NCBI Taxonomy" id="1397477"/>
    <lineage>
        <taxon>Bacteria</taxon>
        <taxon>Pseudomonadati</taxon>
        <taxon>Pseudomonadota</taxon>
        <taxon>Alphaproteobacteria</taxon>
        <taxon>Hyphomicrobiales</taxon>
        <taxon>Aurantimonadaceae</taxon>
        <taxon>Martelella</taxon>
    </lineage>
</organism>
<dbReference type="SUPFAM" id="SSF54786">
    <property type="entry name" value="YcfA/nrd intein domain"/>
    <property type="match status" value="1"/>
</dbReference>
<evidence type="ECO:0000313" key="9">
    <source>
        <dbReference type="Proteomes" id="UP001549164"/>
    </source>
</evidence>
<dbReference type="EMBL" id="JBEPLY010000023">
    <property type="protein sequence ID" value="MET3602161.1"/>
    <property type="molecule type" value="Genomic_DNA"/>
</dbReference>
<dbReference type="Pfam" id="PF07927">
    <property type="entry name" value="HicA_toxin"/>
    <property type="match status" value="1"/>
</dbReference>
<evidence type="ECO:0000256" key="4">
    <source>
        <dbReference type="ARBA" id="ARBA00022759"/>
    </source>
</evidence>
<comment type="caution">
    <text evidence="8">The sequence shown here is derived from an EMBL/GenBank/DDBJ whole genome shotgun (WGS) entry which is preliminary data.</text>
</comment>
<dbReference type="InterPro" id="IPR038570">
    <property type="entry name" value="HicA_sf"/>
</dbReference>
<dbReference type="InterPro" id="IPR012933">
    <property type="entry name" value="HicA_mRNA_interferase"/>
</dbReference>
<evidence type="ECO:0000256" key="5">
    <source>
        <dbReference type="ARBA" id="ARBA00022801"/>
    </source>
</evidence>
<keyword evidence="7" id="KW-0346">Stress response</keyword>
<keyword evidence="9" id="KW-1185">Reference proteome</keyword>
<keyword evidence="6" id="KW-0694">RNA-binding</keyword>
<dbReference type="RefSeq" id="WP_354435914.1">
    <property type="nucleotide sequence ID" value="NZ_JBEPLY010000023.1"/>
</dbReference>
<evidence type="ECO:0000256" key="3">
    <source>
        <dbReference type="ARBA" id="ARBA00022722"/>
    </source>
</evidence>
<evidence type="ECO:0000313" key="8">
    <source>
        <dbReference type="EMBL" id="MET3602161.1"/>
    </source>
</evidence>
<keyword evidence="2" id="KW-1277">Toxin-antitoxin system</keyword>
<evidence type="ECO:0000256" key="2">
    <source>
        <dbReference type="ARBA" id="ARBA00022649"/>
    </source>
</evidence>
<evidence type="ECO:0000256" key="6">
    <source>
        <dbReference type="ARBA" id="ARBA00022884"/>
    </source>
</evidence>
<dbReference type="Gene3D" id="3.30.920.30">
    <property type="entry name" value="Hypothetical protein"/>
    <property type="match status" value="1"/>
</dbReference>
<comment type="similarity">
    <text evidence="1">Belongs to the HicA mRNA interferase family.</text>
</comment>
<sequence>MEQQTAKIIKRLTSDGWYLSRNGANHDIYRHPEIEGIVTVPRHRKVTPGVWKSIAKKAGWPE</sequence>
<accession>A0ABV2IH81</accession>
<protein>
    <submittedName>
        <fullName evidence="8">RNA binding protein YcfA (HicA-like mRNA interferase family)</fullName>
    </submittedName>
</protein>